<comment type="caution">
    <text evidence="14">The sequence shown here is derived from an EMBL/GenBank/DDBJ whole genome shotgun (WGS) entry which is preliminary data.</text>
</comment>
<evidence type="ECO:0000313" key="14">
    <source>
        <dbReference type="EMBL" id="KAL3535606.1"/>
    </source>
</evidence>
<evidence type="ECO:0000256" key="7">
    <source>
        <dbReference type="ARBA" id="ARBA00022946"/>
    </source>
</evidence>
<dbReference type="EMBL" id="JBJUIK010000002">
    <property type="protein sequence ID" value="KAL3535606.1"/>
    <property type="molecule type" value="Genomic_DNA"/>
</dbReference>
<feature type="coiled-coil region" evidence="11">
    <location>
        <begin position="127"/>
        <end position="154"/>
    </location>
</feature>
<proteinExistence type="predicted"/>
<keyword evidence="7" id="KW-0809">Transit peptide</keyword>
<evidence type="ECO:0000256" key="8">
    <source>
        <dbReference type="ARBA" id="ARBA00023187"/>
    </source>
</evidence>
<dbReference type="InterPro" id="IPR035920">
    <property type="entry name" value="YhbY-like_sf"/>
</dbReference>
<gene>
    <name evidence="14" type="ORF">ACH5RR_004067</name>
</gene>
<dbReference type="PANTHER" id="PTHR31846:SF7">
    <property type="entry name" value="CRS1 _ YHBY (CRM) DOMAIN-CONTAINING PROTEIN"/>
    <property type="match status" value="1"/>
</dbReference>
<keyword evidence="2" id="KW-0150">Chloroplast</keyword>
<feature type="compositionally biased region" description="Basic and acidic residues" evidence="12">
    <location>
        <begin position="263"/>
        <end position="272"/>
    </location>
</feature>
<keyword evidence="9" id="KW-0687">Ribonucleoprotein</keyword>
<name>A0ABD3AWN2_9GENT</name>
<evidence type="ECO:0000256" key="5">
    <source>
        <dbReference type="ARBA" id="ARBA00022737"/>
    </source>
</evidence>
<keyword evidence="5" id="KW-0677">Repeat</keyword>
<evidence type="ECO:0000256" key="3">
    <source>
        <dbReference type="ARBA" id="ARBA00022640"/>
    </source>
</evidence>
<evidence type="ECO:0000256" key="6">
    <source>
        <dbReference type="ARBA" id="ARBA00022884"/>
    </source>
</evidence>
<dbReference type="GO" id="GO:0006397">
    <property type="term" value="P:mRNA processing"/>
    <property type="evidence" value="ECO:0007669"/>
    <property type="project" value="UniProtKB-KW"/>
</dbReference>
<dbReference type="PROSITE" id="PS51295">
    <property type="entry name" value="CRM"/>
    <property type="match status" value="1"/>
</dbReference>
<evidence type="ECO:0000256" key="10">
    <source>
        <dbReference type="PROSITE-ProRule" id="PRU00626"/>
    </source>
</evidence>
<feature type="domain" description="CRM" evidence="13">
    <location>
        <begin position="1"/>
        <end position="81"/>
    </location>
</feature>
<organism evidence="14 15">
    <name type="scientific">Cinchona calisaya</name>
    <dbReference type="NCBI Taxonomy" id="153742"/>
    <lineage>
        <taxon>Eukaryota</taxon>
        <taxon>Viridiplantae</taxon>
        <taxon>Streptophyta</taxon>
        <taxon>Embryophyta</taxon>
        <taxon>Tracheophyta</taxon>
        <taxon>Spermatophyta</taxon>
        <taxon>Magnoliopsida</taxon>
        <taxon>eudicotyledons</taxon>
        <taxon>Gunneridae</taxon>
        <taxon>Pentapetalae</taxon>
        <taxon>asterids</taxon>
        <taxon>lamiids</taxon>
        <taxon>Gentianales</taxon>
        <taxon>Rubiaceae</taxon>
        <taxon>Cinchonoideae</taxon>
        <taxon>Cinchoneae</taxon>
        <taxon>Cinchona</taxon>
    </lineage>
</organism>
<dbReference type="InterPro" id="IPR001890">
    <property type="entry name" value="RNA-binding_CRM"/>
</dbReference>
<keyword evidence="4" id="KW-0507">mRNA processing</keyword>
<keyword evidence="6 10" id="KW-0694">RNA-binding</keyword>
<feature type="coiled-coil region" evidence="11">
    <location>
        <begin position="207"/>
        <end position="241"/>
    </location>
</feature>
<evidence type="ECO:0000256" key="4">
    <source>
        <dbReference type="ARBA" id="ARBA00022664"/>
    </source>
</evidence>
<dbReference type="GO" id="GO:0003723">
    <property type="term" value="F:RNA binding"/>
    <property type="evidence" value="ECO:0007669"/>
    <property type="project" value="UniProtKB-UniRule"/>
</dbReference>
<dbReference type="GO" id="GO:0009507">
    <property type="term" value="C:chloroplast"/>
    <property type="evidence" value="ECO:0007669"/>
    <property type="project" value="UniProtKB-SubCell"/>
</dbReference>
<dbReference type="GO" id="GO:1990904">
    <property type="term" value="C:ribonucleoprotein complex"/>
    <property type="evidence" value="ECO:0007669"/>
    <property type="project" value="UniProtKB-KW"/>
</dbReference>
<dbReference type="PANTHER" id="PTHR31846">
    <property type="entry name" value="CRS1 / YHBY (CRM) DOMAIN-CONTAINING PROTEIN"/>
    <property type="match status" value="1"/>
</dbReference>
<evidence type="ECO:0000256" key="9">
    <source>
        <dbReference type="ARBA" id="ARBA00023274"/>
    </source>
</evidence>
<reference evidence="14 15" key="1">
    <citation type="submission" date="2024-11" db="EMBL/GenBank/DDBJ databases">
        <title>A near-complete genome assembly of Cinchona calisaya.</title>
        <authorList>
            <person name="Lian D.C."/>
            <person name="Zhao X.W."/>
            <person name="Wei L."/>
        </authorList>
    </citation>
    <scope>NUCLEOTIDE SEQUENCE [LARGE SCALE GENOMIC DNA]</scope>
    <source>
        <tissue evidence="14">Nenye</tissue>
    </source>
</reference>
<evidence type="ECO:0000256" key="1">
    <source>
        <dbReference type="ARBA" id="ARBA00004229"/>
    </source>
</evidence>
<keyword evidence="15" id="KW-1185">Reference proteome</keyword>
<evidence type="ECO:0000259" key="13">
    <source>
        <dbReference type="PROSITE" id="PS51295"/>
    </source>
</evidence>
<dbReference type="InterPro" id="IPR045278">
    <property type="entry name" value="CRS1/CFM2/CFM3"/>
</dbReference>
<dbReference type="AlphaFoldDB" id="A0ABD3AWN2"/>
<keyword evidence="8" id="KW-0508">mRNA splicing</keyword>
<evidence type="ECO:0000256" key="11">
    <source>
        <dbReference type="SAM" id="Coils"/>
    </source>
</evidence>
<evidence type="ECO:0000256" key="12">
    <source>
        <dbReference type="SAM" id="MobiDB-lite"/>
    </source>
</evidence>
<sequence>MDTPDSRGRNKERQGLALAMVNLWEKSSIAKIAIKCSVQNSCNERMAEGLKVLTGGTLLSRNKEYVVFYRGNDFLSSSTTALVEKEKETVLQQDEEEKARHRAAALIRSNATIAKQPLAVARHASRVKFLEKKLAIAKGKITVAEKALSKLQENLKPAGLSIDLEALNDEERFLLRRMGLSMKPYLHLDLEFRLLKLSDHGSTLKHFEALKHHVSELREKIEKLKSELEDMKAVEEIDEETLYSRVDNASNDDQELEEDEDKEAYHKTHEISSENGTT</sequence>
<keyword evidence="11" id="KW-0175">Coiled coil</keyword>
<dbReference type="Gene3D" id="3.30.110.60">
    <property type="entry name" value="YhbY-like"/>
    <property type="match status" value="1"/>
</dbReference>
<accession>A0ABD3AWN2</accession>
<keyword evidence="3" id="KW-0934">Plastid</keyword>
<evidence type="ECO:0000256" key="2">
    <source>
        <dbReference type="ARBA" id="ARBA00022528"/>
    </source>
</evidence>
<dbReference type="Pfam" id="PF01985">
    <property type="entry name" value="CRS1_YhbY"/>
    <property type="match status" value="1"/>
</dbReference>
<evidence type="ECO:0000313" key="15">
    <source>
        <dbReference type="Proteomes" id="UP001630127"/>
    </source>
</evidence>
<protein>
    <recommendedName>
        <fullName evidence="13">CRM domain-containing protein</fullName>
    </recommendedName>
</protein>
<feature type="region of interest" description="Disordered" evidence="12">
    <location>
        <begin position="242"/>
        <end position="278"/>
    </location>
</feature>
<dbReference type="SUPFAM" id="SSF75471">
    <property type="entry name" value="YhbY-like"/>
    <property type="match status" value="1"/>
</dbReference>
<dbReference type="Proteomes" id="UP001630127">
    <property type="component" value="Unassembled WGS sequence"/>
</dbReference>
<comment type="subcellular location">
    <subcellularLocation>
        <location evidence="1">Plastid</location>
        <location evidence="1">Chloroplast</location>
    </subcellularLocation>
</comment>
<dbReference type="GO" id="GO:0000373">
    <property type="term" value="P:Group II intron splicing"/>
    <property type="evidence" value="ECO:0007669"/>
    <property type="project" value="UniProtKB-ARBA"/>
</dbReference>
<feature type="compositionally biased region" description="Acidic residues" evidence="12">
    <location>
        <begin position="250"/>
        <end position="262"/>
    </location>
</feature>